<evidence type="ECO:0000313" key="3">
    <source>
        <dbReference type="EMBL" id="SCO75963.1"/>
    </source>
</evidence>
<dbReference type="OrthoDB" id="433474at2759"/>
<dbReference type="PANTHER" id="PTHR48081">
    <property type="entry name" value="AB HYDROLASE SUPERFAMILY PROTEIN C4A8.06C"/>
    <property type="match status" value="1"/>
</dbReference>
<evidence type="ECO:0000256" key="1">
    <source>
        <dbReference type="ARBA" id="ARBA00022801"/>
    </source>
</evidence>
<dbReference type="VEuPathDB" id="FungiDB:FOC1_g10004836"/>
<reference evidence="4" key="1">
    <citation type="submission" date="2016-09" db="EMBL/GenBank/DDBJ databases">
        <authorList>
            <person name="Guldener U."/>
        </authorList>
    </citation>
    <scope>NUCLEOTIDE SEQUENCE [LARGE SCALE GENOMIC DNA]</scope>
    <source>
        <strain evidence="4">V64-1</strain>
    </source>
</reference>
<dbReference type="AlphaFoldDB" id="A0A2H3T2H1"/>
<name>A0A2H3T2H1_FUSOX</name>
<dbReference type="InterPro" id="IPR013094">
    <property type="entry name" value="AB_hydrolase_3"/>
</dbReference>
<dbReference type="VEuPathDB" id="FungiDB:FOMG_15072"/>
<dbReference type="Pfam" id="PF07859">
    <property type="entry name" value="Abhydrolase_3"/>
    <property type="match status" value="1"/>
</dbReference>
<feature type="domain" description="Alpha/beta hydrolase fold-3" evidence="2">
    <location>
        <begin position="60"/>
        <end position="235"/>
    </location>
</feature>
<organism evidence="3 4">
    <name type="scientific">Fusarium oxysporum</name>
    <name type="common">Fusarium vascular wilt</name>
    <dbReference type="NCBI Taxonomy" id="5507"/>
    <lineage>
        <taxon>Eukaryota</taxon>
        <taxon>Fungi</taxon>
        <taxon>Dikarya</taxon>
        <taxon>Ascomycota</taxon>
        <taxon>Pezizomycotina</taxon>
        <taxon>Sordariomycetes</taxon>
        <taxon>Hypocreomycetidae</taxon>
        <taxon>Hypocreales</taxon>
        <taxon>Nectriaceae</taxon>
        <taxon>Fusarium</taxon>
        <taxon>Fusarium oxysporum species complex</taxon>
    </lineage>
</organism>
<keyword evidence="1" id="KW-0378">Hydrolase</keyword>
<dbReference type="InterPro" id="IPR029058">
    <property type="entry name" value="AB_hydrolase_fold"/>
</dbReference>
<accession>A0A2H3T2H1</accession>
<dbReference type="VEuPathDB" id="FungiDB:FOZG_16826"/>
<evidence type="ECO:0000259" key="2">
    <source>
        <dbReference type="Pfam" id="PF07859"/>
    </source>
</evidence>
<dbReference type="VEuPathDB" id="FungiDB:FOIG_14138"/>
<dbReference type="GO" id="GO:0016787">
    <property type="term" value="F:hydrolase activity"/>
    <property type="evidence" value="ECO:0007669"/>
    <property type="project" value="UniProtKB-KW"/>
</dbReference>
<sequence length="270" mass="29692">MSWKPLALDPRVEAKWDSINSEEALAELSRIELPNSIEQEDRSFPGPNGNEPRSRRIGNVLTIEYRLAPAHPFPAPVEDCYAGVLWTAEHVEELGIDANKILTAGSSAGGGLCVGMNLLLRDRKGPKAIGQFLVTAMLDDRVDTISAHQTAHIKGWNRDADIYGWTCYLGESRGTDSVSPYAAPSRATDLSGLPPTYLDVGAVDVFRDEDVRFALDLCRDGVPCEFHLWPGCTHGTDAILPDIPVCAAANRVKKDWLKRFFTENGVKLVY</sequence>
<dbReference type="PANTHER" id="PTHR48081:SF8">
    <property type="entry name" value="ALPHA_BETA HYDROLASE FOLD-3 DOMAIN-CONTAINING PROTEIN-RELATED"/>
    <property type="match status" value="1"/>
</dbReference>
<dbReference type="EMBL" id="FMJY01000001">
    <property type="protein sequence ID" value="SCO75963.1"/>
    <property type="molecule type" value="Genomic_DNA"/>
</dbReference>
<dbReference type="Proteomes" id="UP000219369">
    <property type="component" value="Unassembled WGS sequence"/>
</dbReference>
<gene>
    <name evidence="3" type="ORF">FRV6_00175</name>
</gene>
<dbReference type="SUPFAM" id="SSF53474">
    <property type="entry name" value="alpha/beta-Hydrolases"/>
    <property type="match status" value="1"/>
</dbReference>
<proteinExistence type="predicted"/>
<dbReference type="VEuPathDB" id="FungiDB:FOXG_17174"/>
<dbReference type="InterPro" id="IPR050300">
    <property type="entry name" value="GDXG_lipolytic_enzyme"/>
</dbReference>
<dbReference type="Gene3D" id="3.40.50.1820">
    <property type="entry name" value="alpha/beta hydrolase"/>
    <property type="match status" value="1"/>
</dbReference>
<evidence type="ECO:0000313" key="4">
    <source>
        <dbReference type="Proteomes" id="UP000219369"/>
    </source>
</evidence>
<dbReference type="VEuPathDB" id="FungiDB:HZS61_007121"/>
<protein>
    <recommendedName>
        <fullName evidence="2">Alpha/beta hydrolase fold-3 domain-containing protein</fullName>
    </recommendedName>
</protein>
<dbReference type="VEuPathDB" id="FungiDB:FOC4_g10003340"/>